<dbReference type="RefSeq" id="WP_146934004.1">
    <property type="nucleotide sequence ID" value="NZ_CBCSHZ010000025.1"/>
</dbReference>
<sequence>MHYLYIIYSEKLNKYYTGESPDPDRRLEQHNSHYFKNNYTKGGNDWIIKLKFETTTKEDAIILERFIKKMKSKKFIEKIISKPAILIEILEKTN</sequence>
<dbReference type="InterPro" id="IPR035901">
    <property type="entry name" value="GIY-YIG_endonuc_sf"/>
</dbReference>
<dbReference type="Pfam" id="PF01541">
    <property type="entry name" value="GIY-YIG"/>
    <property type="match status" value="1"/>
</dbReference>
<dbReference type="InterPro" id="IPR000305">
    <property type="entry name" value="GIY-YIG_endonuc"/>
</dbReference>
<reference evidence="3 4" key="1">
    <citation type="submission" date="2019-08" db="EMBL/GenBank/DDBJ databases">
        <title>Genome sequence of Gillisia hiemivivida IC154 (type strain).</title>
        <authorList>
            <person name="Bowman J.P."/>
        </authorList>
    </citation>
    <scope>NUCLEOTIDE SEQUENCE [LARGE SCALE GENOMIC DNA]</scope>
    <source>
        <strain evidence="3 4">IC154</strain>
    </source>
</reference>
<dbReference type="Gene3D" id="3.40.1440.10">
    <property type="entry name" value="GIY-YIG endonuclease"/>
    <property type="match status" value="1"/>
</dbReference>
<proteinExistence type="inferred from homology"/>
<name>A0A5C6ZR64_9FLAO</name>
<dbReference type="PANTHER" id="PTHR34477:SF1">
    <property type="entry name" value="UPF0213 PROTEIN YHBQ"/>
    <property type="match status" value="1"/>
</dbReference>
<dbReference type="AlphaFoldDB" id="A0A5C6ZR64"/>
<dbReference type="PANTHER" id="PTHR34477">
    <property type="entry name" value="UPF0213 PROTEIN YHBQ"/>
    <property type="match status" value="1"/>
</dbReference>
<evidence type="ECO:0000313" key="4">
    <source>
        <dbReference type="Proteomes" id="UP000321367"/>
    </source>
</evidence>
<evidence type="ECO:0000256" key="1">
    <source>
        <dbReference type="ARBA" id="ARBA00007435"/>
    </source>
</evidence>
<dbReference type="SUPFAM" id="SSF82771">
    <property type="entry name" value="GIY-YIG endonuclease"/>
    <property type="match status" value="1"/>
</dbReference>
<evidence type="ECO:0000259" key="2">
    <source>
        <dbReference type="PROSITE" id="PS50164"/>
    </source>
</evidence>
<keyword evidence="4" id="KW-1185">Reference proteome</keyword>
<comment type="similarity">
    <text evidence="1">Belongs to the UPF0213 family.</text>
</comment>
<dbReference type="PROSITE" id="PS50164">
    <property type="entry name" value="GIY_YIG"/>
    <property type="match status" value="1"/>
</dbReference>
<dbReference type="OrthoDB" id="1495241at2"/>
<comment type="caution">
    <text evidence="3">The sequence shown here is derived from an EMBL/GenBank/DDBJ whole genome shotgun (WGS) entry which is preliminary data.</text>
</comment>
<dbReference type="InterPro" id="IPR050190">
    <property type="entry name" value="UPF0213_domain"/>
</dbReference>
<dbReference type="Proteomes" id="UP000321367">
    <property type="component" value="Unassembled WGS sequence"/>
</dbReference>
<feature type="domain" description="GIY-YIG" evidence="2">
    <location>
        <begin position="1"/>
        <end position="77"/>
    </location>
</feature>
<gene>
    <name evidence="3" type="ORF">ES724_14180</name>
</gene>
<accession>A0A5C6ZR64</accession>
<evidence type="ECO:0000313" key="3">
    <source>
        <dbReference type="EMBL" id="TXD92380.1"/>
    </source>
</evidence>
<dbReference type="EMBL" id="VORY01000022">
    <property type="protein sequence ID" value="TXD92380.1"/>
    <property type="molecule type" value="Genomic_DNA"/>
</dbReference>
<organism evidence="3 4">
    <name type="scientific">Gillisia hiemivivida</name>
    <dbReference type="NCBI Taxonomy" id="291190"/>
    <lineage>
        <taxon>Bacteria</taxon>
        <taxon>Pseudomonadati</taxon>
        <taxon>Bacteroidota</taxon>
        <taxon>Flavobacteriia</taxon>
        <taxon>Flavobacteriales</taxon>
        <taxon>Flavobacteriaceae</taxon>
        <taxon>Gillisia</taxon>
    </lineage>
</organism>
<protein>
    <submittedName>
        <fullName evidence="3">GIY-YIG nuclease family protein</fullName>
    </submittedName>
</protein>